<dbReference type="GO" id="GO:0005737">
    <property type="term" value="C:cytoplasm"/>
    <property type="evidence" value="ECO:0007669"/>
    <property type="project" value="UniProtKB-SubCell"/>
</dbReference>
<keyword evidence="3 7" id="KW-0479">Metal-binding</keyword>
<comment type="caution">
    <text evidence="8">The sequence shown here is derived from an EMBL/GenBank/DDBJ whole genome shotgun (WGS) entry which is preliminary data.</text>
</comment>
<evidence type="ECO:0000256" key="3">
    <source>
        <dbReference type="ARBA" id="ARBA00022723"/>
    </source>
</evidence>
<comment type="similarity">
    <text evidence="1 7">Belongs to the endoribonuclease YbeY family.</text>
</comment>
<dbReference type="Proteomes" id="UP000536534">
    <property type="component" value="Unassembled WGS sequence"/>
</dbReference>
<keyword evidence="2 7" id="KW-0540">Nuclease</keyword>
<dbReference type="InterPro" id="IPR023091">
    <property type="entry name" value="MetalPrtase_cat_dom_sf_prd"/>
</dbReference>
<dbReference type="Pfam" id="PF02130">
    <property type="entry name" value="YbeY"/>
    <property type="match status" value="1"/>
</dbReference>
<dbReference type="PROSITE" id="PS01306">
    <property type="entry name" value="UPF0054"/>
    <property type="match status" value="1"/>
</dbReference>
<dbReference type="AlphaFoldDB" id="A0A7X7LV27"/>
<keyword evidence="5 7" id="KW-0378">Hydrolase</keyword>
<evidence type="ECO:0000256" key="2">
    <source>
        <dbReference type="ARBA" id="ARBA00022722"/>
    </source>
</evidence>
<keyword evidence="7" id="KW-0963">Cytoplasm</keyword>
<reference evidence="8 9" key="1">
    <citation type="journal article" date="2020" name="Biotechnol. Biofuels">
        <title>New insights from the biogas microbiome by comprehensive genome-resolved metagenomics of nearly 1600 species originating from multiple anaerobic digesters.</title>
        <authorList>
            <person name="Campanaro S."/>
            <person name="Treu L."/>
            <person name="Rodriguez-R L.M."/>
            <person name="Kovalovszki A."/>
            <person name="Ziels R.M."/>
            <person name="Maus I."/>
            <person name="Zhu X."/>
            <person name="Kougias P.G."/>
            <person name="Basile A."/>
            <person name="Luo G."/>
            <person name="Schluter A."/>
            <person name="Konstantinidis K.T."/>
            <person name="Angelidaki I."/>
        </authorList>
    </citation>
    <scope>NUCLEOTIDE SEQUENCE [LARGE SCALE GENOMIC DNA]</scope>
    <source>
        <strain evidence="8">AS06rmzACSIP_256</strain>
    </source>
</reference>
<dbReference type="GO" id="GO:0004521">
    <property type="term" value="F:RNA endonuclease activity"/>
    <property type="evidence" value="ECO:0007669"/>
    <property type="project" value="UniProtKB-UniRule"/>
</dbReference>
<feature type="binding site" evidence="7">
    <location>
        <position position="228"/>
    </location>
    <ligand>
        <name>Zn(2+)</name>
        <dbReference type="ChEBI" id="CHEBI:29105"/>
        <note>catalytic</note>
    </ligand>
</feature>
<evidence type="ECO:0000256" key="1">
    <source>
        <dbReference type="ARBA" id="ARBA00010875"/>
    </source>
</evidence>
<dbReference type="Gene3D" id="3.40.390.30">
    <property type="entry name" value="Metalloproteases ('zincins'), catalytic domain"/>
    <property type="match status" value="1"/>
</dbReference>
<dbReference type="GO" id="GO:0006364">
    <property type="term" value="P:rRNA processing"/>
    <property type="evidence" value="ECO:0007669"/>
    <property type="project" value="UniProtKB-UniRule"/>
</dbReference>
<keyword evidence="7" id="KW-0690">Ribosome biogenesis</keyword>
<keyword evidence="4 7" id="KW-0255">Endonuclease</keyword>
<dbReference type="NCBIfam" id="TIGR00043">
    <property type="entry name" value="rRNA maturation RNase YbeY"/>
    <property type="match status" value="1"/>
</dbReference>
<dbReference type="OrthoDB" id="9807740at2"/>
<evidence type="ECO:0000256" key="4">
    <source>
        <dbReference type="ARBA" id="ARBA00022759"/>
    </source>
</evidence>
<feature type="binding site" evidence="7">
    <location>
        <position position="232"/>
    </location>
    <ligand>
        <name>Zn(2+)</name>
        <dbReference type="ChEBI" id="CHEBI:29105"/>
        <note>catalytic</note>
    </ligand>
</feature>
<dbReference type="HAMAP" id="MF_00009">
    <property type="entry name" value="Endoribonucl_YbeY"/>
    <property type="match status" value="1"/>
</dbReference>
<comment type="subcellular location">
    <subcellularLocation>
        <location evidence="7">Cytoplasm</location>
    </subcellularLocation>
</comment>
<evidence type="ECO:0000313" key="8">
    <source>
        <dbReference type="EMBL" id="NLF53615.1"/>
    </source>
</evidence>
<dbReference type="SUPFAM" id="SSF55486">
    <property type="entry name" value="Metalloproteases ('zincins'), catalytic domain"/>
    <property type="match status" value="1"/>
</dbReference>
<comment type="function">
    <text evidence="7">Single strand-specific metallo-endoribonuclease involved in late-stage 70S ribosome quality control and in maturation of the 3' terminus of the 16S rRNA.</text>
</comment>
<sequence>MAKSTDAPKIVAIDDDGKRTRVRAVRLEIDYDDGRRLLLDLSPGAWGDLEIEADSVHDSDLPVISLQPGACNLLSVRVEVHPEAMSSALVDSAGDTEAFDEIAPPVREAPPDLTLSVQRALEGEDKANAPRKNQIRRWARAALREDAEVTVRLVGEAEGRMLNRQYRGKDYATNVLSFAYDEGEAMPAGGNETPCLSGDLVLCVPVVIREALEQGKTPDAHFAHLVVHGMLHLQGYEHETEVDAGRMESLETEILHGLGYADPYA</sequence>
<accession>A0A7X7LV27</accession>
<keyword evidence="7" id="KW-0698">rRNA processing</keyword>
<dbReference type="EMBL" id="JAAYYV010000112">
    <property type="protein sequence ID" value="NLF53615.1"/>
    <property type="molecule type" value="Genomic_DNA"/>
</dbReference>
<dbReference type="PANTHER" id="PTHR46986">
    <property type="entry name" value="ENDORIBONUCLEASE YBEY, CHLOROPLASTIC"/>
    <property type="match status" value="1"/>
</dbReference>
<dbReference type="PANTHER" id="PTHR46986:SF1">
    <property type="entry name" value="ENDORIBONUCLEASE YBEY, CHLOROPLASTIC"/>
    <property type="match status" value="1"/>
</dbReference>
<dbReference type="InterPro" id="IPR020549">
    <property type="entry name" value="YbeY_CS"/>
</dbReference>
<feature type="binding site" evidence="7">
    <location>
        <position position="238"/>
    </location>
    <ligand>
        <name>Zn(2+)</name>
        <dbReference type="ChEBI" id="CHEBI:29105"/>
        <note>catalytic</note>
    </ligand>
</feature>
<protein>
    <recommendedName>
        <fullName evidence="7">Endoribonuclease YbeY</fullName>
        <ecNumber evidence="7">3.1.-.-</ecNumber>
    </recommendedName>
</protein>
<dbReference type="InterPro" id="IPR002036">
    <property type="entry name" value="YbeY"/>
</dbReference>
<dbReference type="GO" id="GO:0008270">
    <property type="term" value="F:zinc ion binding"/>
    <property type="evidence" value="ECO:0007669"/>
    <property type="project" value="UniProtKB-UniRule"/>
</dbReference>
<comment type="cofactor">
    <cofactor evidence="7">
        <name>Zn(2+)</name>
        <dbReference type="ChEBI" id="CHEBI:29105"/>
    </cofactor>
    <text evidence="7">Binds 1 zinc ion.</text>
</comment>
<evidence type="ECO:0000256" key="7">
    <source>
        <dbReference type="HAMAP-Rule" id="MF_00009"/>
    </source>
</evidence>
<dbReference type="GO" id="GO:0004222">
    <property type="term" value="F:metalloendopeptidase activity"/>
    <property type="evidence" value="ECO:0007669"/>
    <property type="project" value="InterPro"/>
</dbReference>
<organism evidence="8 9">
    <name type="scientific">Thauera phenolivorans</name>
    <dbReference type="NCBI Taxonomy" id="1792543"/>
    <lineage>
        <taxon>Bacteria</taxon>
        <taxon>Pseudomonadati</taxon>
        <taxon>Pseudomonadota</taxon>
        <taxon>Betaproteobacteria</taxon>
        <taxon>Rhodocyclales</taxon>
        <taxon>Zoogloeaceae</taxon>
        <taxon>Thauera</taxon>
    </lineage>
</organism>
<evidence type="ECO:0000256" key="6">
    <source>
        <dbReference type="ARBA" id="ARBA00022833"/>
    </source>
</evidence>
<keyword evidence="6 7" id="KW-0862">Zinc</keyword>
<name>A0A7X7LV27_9RHOO</name>
<proteinExistence type="inferred from homology"/>
<evidence type="ECO:0000313" key="9">
    <source>
        <dbReference type="Proteomes" id="UP000536534"/>
    </source>
</evidence>
<gene>
    <name evidence="7 8" type="primary">ybeY</name>
    <name evidence="8" type="ORF">GX576_04305</name>
</gene>
<dbReference type="NCBIfam" id="NF010570">
    <property type="entry name" value="PRK13963.1"/>
    <property type="match status" value="1"/>
</dbReference>
<evidence type="ECO:0000256" key="5">
    <source>
        <dbReference type="ARBA" id="ARBA00022801"/>
    </source>
</evidence>
<dbReference type="RefSeq" id="WP_068808935.1">
    <property type="nucleotide sequence ID" value="NZ_MBFM01000004.1"/>
</dbReference>
<dbReference type="EC" id="3.1.-.-" evidence="7"/>